<dbReference type="CDD" id="cd02440">
    <property type="entry name" value="AdoMet_MTases"/>
    <property type="match status" value="1"/>
</dbReference>
<dbReference type="SUPFAM" id="SSF53335">
    <property type="entry name" value="S-adenosyl-L-methionine-dependent methyltransferases"/>
    <property type="match status" value="1"/>
</dbReference>
<dbReference type="GO" id="GO:0032259">
    <property type="term" value="P:methylation"/>
    <property type="evidence" value="ECO:0007669"/>
    <property type="project" value="UniProtKB-KW"/>
</dbReference>
<evidence type="ECO:0000313" key="2">
    <source>
        <dbReference type="EMBL" id="RIH66628.1"/>
    </source>
</evidence>
<reference evidence="2 3" key="1">
    <citation type="journal article" date="2015" name="Int. J. Syst. Evol. Microbiol.">
        <title>Mariniphaga sediminis sp. nov., isolated from coastal sediment.</title>
        <authorList>
            <person name="Wang F.Q."/>
            <person name="Shen Q.Y."/>
            <person name="Chen G.J."/>
            <person name="Du Z.J."/>
        </authorList>
    </citation>
    <scope>NUCLEOTIDE SEQUENCE [LARGE SCALE GENOMIC DNA]</scope>
    <source>
        <strain evidence="2 3">SY21</strain>
    </source>
</reference>
<evidence type="ECO:0000259" key="1">
    <source>
        <dbReference type="Pfam" id="PF13649"/>
    </source>
</evidence>
<feature type="domain" description="Methyltransferase" evidence="1">
    <location>
        <begin position="33"/>
        <end position="124"/>
    </location>
</feature>
<accession>A0A399D5Z5</accession>
<keyword evidence="3" id="KW-1185">Reference proteome</keyword>
<protein>
    <submittedName>
        <fullName evidence="2">Class I SAM-dependent methyltransferase</fullName>
    </submittedName>
</protein>
<comment type="caution">
    <text evidence="2">The sequence shown here is derived from an EMBL/GenBank/DDBJ whole genome shotgun (WGS) entry which is preliminary data.</text>
</comment>
<dbReference type="InterPro" id="IPR029063">
    <property type="entry name" value="SAM-dependent_MTases_sf"/>
</dbReference>
<name>A0A399D5Z5_9BACT</name>
<dbReference type="EMBL" id="QWET01000002">
    <property type="protein sequence ID" value="RIH66628.1"/>
    <property type="molecule type" value="Genomic_DNA"/>
</dbReference>
<dbReference type="OrthoDB" id="9811589at2"/>
<sequence length="201" mass="22722">MVESGFFYSTFIDPVLTGMRERVKNIIPPGKKILDVACGTGAQVFNLAPSALEVTGFDFSKSMIEKAEQIKHKQNVSNVSFHHFDATGRWKFEDKQFDMAVISLALHQFSPVDYTPILEEMKRVAHSIILVDYAIPLPRNIVGFGSRVAEFFAGREHYRNFIQYKRLGGLHGINKKNNLVVEKEVYFAKGAFLLMVCSQAD</sequence>
<dbReference type="AlphaFoldDB" id="A0A399D5Z5"/>
<dbReference type="Pfam" id="PF13649">
    <property type="entry name" value="Methyltransf_25"/>
    <property type="match status" value="1"/>
</dbReference>
<dbReference type="RefSeq" id="WP_119348502.1">
    <property type="nucleotide sequence ID" value="NZ_QWET01000002.1"/>
</dbReference>
<evidence type="ECO:0000313" key="3">
    <source>
        <dbReference type="Proteomes" id="UP000266441"/>
    </source>
</evidence>
<dbReference type="InterPro" id="IPR041698">
    <property type="entry name" value="Methyltransf_25"/>
</dbReference>
<dbReference type="Proteomes" id="UP000266441">
    <property type="component" value="Unassembled WGS sequence"/>
</dbReference>
<dbReference type="Gene3D" id="3.40.50.150">
    <property type="entry name" value="Vaccinia Virus protein VP39"/>
    <property type="match status" value="1"/>
</dbReference>
<dbReference type="PANTHER" id="PTHR43591">
    <property type="entry name" value="METHYLTRANSFERASE"/>
    <property type="match status" value="1"/>
</dbReference>
<keyword evidence="2" id="KW-0808">Transferase</keyword>
<organism evidence="2 3">
    <name type="scientific">Mariniphaga sediminis</name>
    <dbReference type="NCBI Taxonomy" id="1628158"/>
    <lineage>
        <taxon>Bacteria</taxon>
        <taxon>Pseudomonadati</taxon>
        <taxon>Bacteroidota</taxon>
        <taxon>Bacteroidia</taxon>
        <taxon>Marinilabiliales</taxon>
        <taxon>Prolixibacteraceae</taxon>
        <taxon>Mariniphaga</taxon>
    </lineage>
</organism>
<keyword evidence="2" id="KW-0489">Methyltransferase</keyword>
<proteinExistence type="predicted"/>
<gene>
    <name evidence="2" type="ORF">D1164_03240</name>
</gene>
<dbReference type="GO" id="GO:0008168">
    <property type="term" value="F:methyltransferase activity"/>
    <property type="evidence" value="ECO:0007669"/>
    <property type="project" value="UniProtKB-KW"/>
</dbReference>